<evidence type="ECO:0000313" key="3">
    <source>
        <dbReference type="Proteomes" id="UP000177026"/>
    </source>
</evidence>
<dbReference type="EMBL" id="MFZI01000069">
    <property type="protein sequence ID" value="OGK18527.1"/>
    <property type="molecule type" value="Genomic_DNA"/>
</dbReference>
<proteinExistence type="predicted"/>
<dbReference type="Proteomes" id="UP000177026">
    <property type="component" value="Unassembled WGS sequence"/>
</dbReference>
<keyword evidence="1" id="KW-0812">Transmembrane</keyword>
<reference evidence="2 3" key="1">
    <citation type="journal article" date="2016" name="Nat. Commun.">
        <title>Thousands of microbial genomes shed light on interconnected biogeochemical processes in an aquifer system.</title>
        <authorList>
            <person name="Anantharaman K."/>
            <person name="Brown C.T."/>
            <person name="Hug L.A."/>
            <person name="Sharon I."/>
            <person name="Castelle C.J."/>
            <person name="Probst A.J."/>
            <person name="Thomas B.C."/>
            <person name="Singh A."/>
            <person name="Wilkins M.J."/>
            <person name="Karaoz U."/>
            <person name="Brodie E.L."/>
            <person name="Williams K.H."/>
            <person name="Hubbard S.S."/>
            <person name="Banfield J.F."/>
        </authorList>
    </citation>
    <scope>NUCLEOTIDE SEQUENCE [LARGE SCALE GENOMIC DNA]</scope>
</reference>
<protein>
    <submittedName>
        <fullName evidence="2">Uncharacterized protein</fullName>
    </submittedName>
</protein>
<comment type="caution">
    <text evidence="2">The sequence shown here is derived from an EMBL/GenBank/DDBJ whole genome shotgun (WGS) entry which is preliminary data.</text>
</comment>
<keyword evidence="1" id="KW-0472">Membrane</keyword>
<feature type="transmembrane region" description="Helical" evidence="1">
    <location>
        <begin position="31"/>
        <end position="47"/>
    </location>
</feature>
<accession>A0A1F7GHS5</accession>
<evidence type="ECO:0000313" key="2">
    <source>
        <dbReference type="EMBL" id="OGK18527.1"/>
    </source>
</evidence>
<feature type="transmembrane region" description="Helical" evidence="1">
    <location>
        <begin position="94"/>
        <end position="122"/>
    </location>
</feature>
<sequence>MTKMREVDNKWFFSELPFFVKMFTFYIKGDLIVLFPLLLIIILLGILSLKFMLLMVGTYIVVRNLGEMIYWIFHQFSSRSYRPNDFGFKRLDNHAIYILMQTLAIAGVMLGSAIVFAILLFFK</sequence>
<keyword evidence="1" id="KW-1133">Transmembrane helix</keyword>
<dbReference type="AlphaFoldDB" id="A0A1F7GHS5"/>
<evidence type="ECO:0000256" key="1">
    <source>
        <dbReference type="SAM" id="Phobius"/>
    </source>
</evidence>
<organism evidence="2 3">
    <name type="scientific">Candidatus Roizmanbacteria bacterium RIFCSPHIGHO2_01_FULL_39_8</name>
    <dbReference type="NCBI Taxonomy" id="1802033"/>
    <lineage>
        <taxon>Bacteria</taxon>
        <taxon>Candidatus Roizmaniibacteriota</taxon>
    </lineage>
</organism>
<name>A0A1F7GHS5_9BACT</name>
<gene>
    <name evidence="2" type="ORF">A2866_00970</name>
</gene>